<dbReference type="InterPro" id="IPR001254">
    <property type="entry name" value="Trypsin_dom"/>
</dbReference>
<reference evidence="6" key="1">
    <citation type="submission" date="2021-02" db="EMBL/GenBank/DDBJ databases">
        <authorList>
            <person name="Nowell W R."/>
        </authorList>
    </citation>
    <scope>NUCLEOTIDE SEQUENCE</scope>
    <source>
        <strain evidence="6">Ploen Becks lab</strain>
    </source>
</reference>
<keyword evidence="7" id="KW-1185">Reference proteome</keyword>
<dbReference type="Proteomes" id="UP000663879">
    <property type="component" value="Unassembled WGS sequence"/>
</dbReference>
<dbReference type="EMBL" id="CAJNOC010000462">
    <property type="protein sequence ID" value="CAF0764492.1"/>
    <property type="molecule type" value="Genomic_DNA"/>
</dbReference>
<comment type="caution">
    <text evidence="6">The sequence shown here is derived from an EMBL/GenBank/DDBJ whole genome shotgun (WGS) entry which is preliminary data.</text>
</comment>
<accession>A0A813QA28</accession>
<dbReference type="Gene3D" id="2.40.10.10">
    <property type="entry name" value="Trypsin-like serine proteases"/>
    <property type="match status" value="1"/>
</dbReference>
<evidence type="ECO:0000256" key="2">
    <source>
        <dbReference type="ARBA" id="ARBA00022801"/>
    </source>
</evidence>
<proteinExistence type="predicted"/>
<evidence type="ECO:0000256" key="3">
    <source>
        <dbReference type="ARBA" id="ARBA00022825"/>
    </source>
</evidence>
<dbReference type="SUPFAM" id="SSF50494">
    <property type="entry name" value="Trypsin-like serine proteases"/>
    <property type="match status" value="1"/>
</dbReference>
<dbReference type="InterPro" id="IPR001314">
    <property type="entry name" value="Peptidase_S1A"/>
</dbReference>
<keyword evidence="3" id="KW-0720">Serine protease</keyword>
<dbReference type="PRINTS" id="PR00722">
    <property type="entry name" value="CHYMOTRYPSIN"/>
</dbReference>
<evidence type="ECO:0000259" key="5">
    <source>
        <dbReference type="PROSITE" id="PS50240"/>
    </source>
</evidence>
<keyword evidence="2" id="KW-0378">Hydrolase</keyword>
<gene>
    <name evidence="6" type="ORF">OXX778_LOCUS4613</name>
</gene>
<dbReference type="CDD" id="cd00190">
    <property type="entry name" value="Tryp_SPc"/>
    <property type="match status" value="1"/>
</dbReference>
<sequence length="301" mass="34131">MNIKLDIKSIKTKIIRLRRTTRTSKRLTTTKVRGSSQNLYNDCGVSNRNSKVLTQFSIINGQKATLGSYPWIVSLRFINFNSLSHICAGSIISRQYILTAAHCLRRTDDVNKYVIVSGTVKLDEQVDSEDIFLISKVFRHPFYDPDRGLNDIAVVKLTKPIKYTERVSSVCLPFSNEWEFLINKNVFVAGWGSITGFNEKSALSNDILEAKLQILNKDKCFGLNINFLCALDPKLQSNVCFGDSGGGLVYFDKLTSKWVLYGVTNYVFQDEEKKCSYEMPSLYAIVPKYLLWINATINLAL</sequence>
<evidence type="ECO:0000313" key="7">
    <source>
        <dbReference type="Proteomes" id="UP000663879"/>
    </source>
</evidence>
<evidence type="ECO:0000256" key="4">
    <source>
        <dbReference type="ARBA" id="ARBA00023157"/>
    </source>
</evidence>
<dbReference type="AlphaFoldDB" id="A0A813QA28"/>
<keyword evidence="4" id="KW-1015">Disulfide bond</keyword>
<organism evidence="6 7">
    <name type="scientific">Brachionus calyciflorus</name>
    <dbReference type="NCBI Taxonomy" id="104777"/>
    <lineage>
        <taxon>Eukaryota</taxon>
        <taxon>Metazoa</taxon>
        <taxon>Spiralia</taxon>
        <taxon>Gnathifera</taxon>
        <taxon>Rotifera</taxon>
        <taxon>Eurotatoria</taxon>
        <taxon>Monogononta</taxon>
        <taxon>Pseudotrocha</taxon>
        <taxon>Ploima</taxon>
        <taxon>Brachionidae</taxon>
        <taxon>Brachionus</taxon>
    </lineage>
</organism>
<dbReference type="SMART" id="SM00020">
    <property type="entry name" value="Tryp_SPc"/>
    <property type="match status" value="1"/>
</dbReference>
<evidence type="ECO:0000256" key="1">
    <source>
        <dbReference type="ARBA" id="ARBA00022670"/>
    </source>
</evidence>
<dbReference type="GO" id="GO:0004252">
    <property type="term" value="F:serine-type endopeptidase activity"/>
    <property type="evidence" value="ECO:0007669"/>
    <property type="project" value="InterPro"/>
</dbReference>
<dbReference type="OrthoDB" id="93664at2759"/>
<name>A0A813QA28_9BILA</name>
<protein>
    <recommendedName>
        <fullName evidence="5">Peptidase S1 domain-containing protein</fullName>
    </recommendedName>
</protein>
<dbReference type="InterPro" id="IPR018114">
    <property type="entry name" value="TRYPSIN_HIS"/>
</dbReference>
<dbReference type="PANTHER" id="PTHR24252">
    <property type="entry name" value="ACROSIN-RELATED"/>
    <property type="match status" value="1"/>
</dbReference>
<dbReference type="PROSITE" id="PS50240">
    <property type="entry name" value="TRYPSIN_DOM"/>
    <property type="match status" value="1"/>
</dbReference>
<dbReference type="InterPro" id="IPR009003">
    <property type="entry name" value="Peptidase_S1_PA"/>
</dbReference>
<dbReference type="InterPro" id="IPR043504">
    <property type="entry name" value="Peptidase_S1_PA_chymotrypsin"/>
</dbReference>
<dbReference type="PANTHER" id="PTHR24252:SF7">
    <property type="entry name" value="HYALIN"/>
    <property type="match status" value="1"/>
</dbReference>
<keyword evidence="1" id="KW-0645">Protease</keyword>
<feature type="domain" description="Peptidase S1" evidence="5">
    <location>
        <begin position="58"/>
        <end position="298"/>
    </location>
</feature>
<dbReference type="FunFam" id="2.40.10.10:FF:000118">
    <property type="entry name" value="Chymotrypsinogen A"/>
    <property type="match status" value="1"/>
</dbReference>
<evidence type="ECO:0000313" key="6">
    <source>
        <dbReference type="EMBL" id="CAF0764492.1"/>
    </source>
</evidence>
<dbReference type="PROSITE" id="PS00134">
    <property type="entry name" value="TRYPSIN_HIS"/>
    <property type="match status" value="1"/>
</dbReference>
<dbReference type="GO" id="GO:0006508">
    <property type="term" value="P:proteolysis"/>
    <property type="evidence" value="ECO:0007669"/>
    <property type="project" value="UniProtKB-KW"/>
</dbReference>
<dbReference type="Pfam" id="PF00089">
    <property type="entry name" value="Trypsin"/>
    <property type="match status" value="1"/>
</dbReference>